<evidence type="ECO:0000313" key="2">
    <source>
        <dbReference type="Proteomes" id="UP000887572"/>
    </source>
</evidence>
<feature type="region of interest" description="Disordered" evidence="1">
    <location>
        <begin position="1"/>
        <end position="28"/>
    </location>
</feature>
<evidence type="ECO:0000256" key="1">
    <source>
        <dbReference type="SAM" id="MobiDB-lite"/>
    </source>
</evidence>
<feature type="compositionally biased region" description="Basic residues" evidence="1">
    <location>
        <begin position="107"/>
        <end position="127"/>
    </location>
</feature>
<dbReference type="Proteomes" id="UP000887572">
    <property type="component" value="Unplaced"/>
</dbReference>
<evidence type="ECO:0000313" key="3">
    <source>
        <dbReference type="WBParaSite" id="Gr19_v10_g8619.t1"/>
    </source>
</evidence>
<organism evidence="2 3">
    <name type="scientific">Globodera rostochiensis</name>
    <name type="common">Golden nematode worm</name>
    <name type="synonym">Heterodera rostochiensis</name>
    <dbReference type="NCBI Taxonomy" id="31243"/>
    <lineage>
        <taxon>Eukaryota</taxon>
        <taxon>Metazoa</taxon>
        <taxon>Ecdysozoa</taxon>
        <taxon>Nematoda</taxon>
        <taxon>Chromadorea</taxon>
        <taxon>Rhabditida</taxon>
        <taxon>Tylenchina</taxon>
        <taxon>Tylenchomorpha</taxon>
        <taxon>Tylenchoidea</taxon>
        <taxon>Heteroderidae</taxon>
        <taxon>Heteroderinae</taxon>
        <taxon>Globodera</taxon>
    </lineage>
</organism>
<proteinExistence type="predicted"/>
<protein>
    <submittedName>
        <fullName evidence="3">Uncharacterized protein</fullName>
    </submittedName>
</protein>
<feature type="compositionally biased region" description="Basic and acidic residues" evidence="1">
    <location>
        <begin position="16"/>
        <end position="25"/>
    </location>
</feature>
<feature type="compositionally biased region" description="Polar residues" evidence="1">
    <location>
        <begin position="1"/>
        <end position="13"/>
    </location>
</feature>
<dbReference type="WBParaSite" id="Gr19_v10_g8619.t1">
    <property type="protein sequence ID" value="Gr19_v10_g8619.t1"/>
    <property type="gene ID" value="Gr19_v10_g8619"/>
</dbReference>
<feature type="compositionally biased region" description="Basic and acidic residues" evidence="1">
    <location>
        <begin position="96"/>
        <end position="106"/>
    </location>
</feature>
<name>A0A914ICH0_GLORO</name>
<feature type="region of interest" description="Disordered" evidence="1">
    <location>
        <begin position="96"/>
        <end position="175"/>
    </location>
</feature>
<reference evidence="3" key="1">
    <citation type="submission" date="2022-11" db="UniProtKB">
        <authorList>
            <consortium name="WormBaseParasite"/>
        </authorList>
    </citation>
    <scope>IDENTIFICATION</scope>
</reference>
<accession>A0A914ICH0</accession>
<sequence>MNNFWEQNFSHATGRTARERGERYRTRSFTLGREQAERDPRHAEAIPATTAASWLLIDCHRFLAAHQLSSLPGCSSTVIAPAVLNFSPDIMTKKEEAKIRADQEQKTKHKAKDKKKKSKKDAKKKSKKSADNVKKNSAKPTPQTPAVPAPQMQPAATRAQRVNPEEACNEKYVMN</sequence>
<dbReference type="AlphaFoldDB" id="A0A914ICH0"/>
<keyword evidence="2" id="KW-1185">Reference proteome</keyword>